<dbReference type="InterPro" id="IPR036177">
    <property type="entry name" value="Peptidase_M55_sf"/>
</dbReference>
<gene>
    <name evidence="3" type="ORF">NE579_13955</name>
</gene>
<feature type="binding site" evidence="2">
    <location>
        <position position="107"/>
    </location>
    <ligand>
        <name>Zn(2+)</name>
        <dbReference type="ChEBI" id="CHEBI:29105"/>
        <label>2</label>
    </ligand>
</feature>
<sequence length="268" mass="29512">MQIYISADIEGTCGIADWSETERKTMDDYRPFQQQMTREVAAACAGAVAAGAEDILLKDAHDTARNLDPTALPRETRILRGWTGDPLSMMSGLDSAPFGAVLFTGYHAWAACPGNPLSHTMNLGNEYVAINGVRASEFLFNSYTAGYYGVPVAFLSGDADLCAFARELIPEIVTVPVNRGVGGGVVSLHPAVAVERIRAGAEEAVKKADRCRVHMPDHFESVIRFREHKLAYSKSFYPGARLEDGKNVCFDSDDWYEMLRYFHFVLSD</sequence>
<dbReference type="AlphaFoldDB" id="A0AAW5JN77"/>
<proteinExistence type="predicted"/>
<dbReference type="PIRSF" id="PIRSF015853">
    <property type="entry name" value="Pep_DppA"/>
    <property type="match status" value="1"/>
</dbReference>
<dbReference type="GO" id="GO:0046872">
    <property type="term" value="F:metal ion binding"/>
    <property type="evidence" value="ECO:0007669"/>
    <property type="project" value="UniProtKB-KW"/>
</dbReference>
<feature type="binding site" evidence="2">
    <location>
        <position position="137"/>
    </location>
    <ligand>
        <name>Zn(2+)</name>
        <dbReference type="ChEBI" id="CHEBI:29105"/>
        <label>2</label>
    </ligand>
</feature>
<evidence type="ECO:0000256" key="2">
    <source>
        <dbReference type="PIRSR" id="PIRSR015853-2"/>
    </source>
</evidence>
<feature type="binding site" evidence="2">
    <location>
        <position position="8"/>
    </location>
    <ligand>
        <name>Zn(2+)</name>
        <dbReference type="ChEBI" id="CHEBI:29105"/>
        <label>2</label>
    </ligand>
</feature>
<reference evidence="3" key="1">
    <citation type="submission" date="2022-06" db="EMBL/GenBank/DDBJ databases">
        <title>Isolation of gut microbiota from human fecal samples.</title>
        <authorList>
            <person name="Pamer E.G."/>
            <person name="Barat B."/>
            <person name="Waligurski E."/>
            <person name="Medina S."/>
            <person name="Paddock L."/>
            <person name="Mostad J."/>
        </authorList>
    </citation>
    <scope>NUCLEOTIDE SEQUENCE</scope>
    <source>
        <strain evidence="3">DFI.9.91</strain>
    </source>
</reference>
<dbReference type="Gene3D" id="3.40.50.10780">
    <property type="entry name" value="Dipeptide transport protein"/>
    <property type="match status" value="1"/>
</dbReference>
<feature type="active site" description="Nucleophile" evidence="1">
    <location>
        <position position="119"/>
    </location>
</feature>
<evidence type="ECO:0000256" key="1">
    <source>
        <dbReference type="PIRSR" id="PIRSR015853-1"/>
    </source>
</evidence>
<evidence type="ECO:0000313" key="4">
    <source>
        <dbReference type="Proteomes" id="UP001204562"/>
    </source>
</evidence>
<keyword evidence="2" id="KW-0862">Zinc</keyword>
<protein>
    <submittedName>
        <fullName evidence="3">M55 family metallopeptidase</fullName>
    </submittedName>
</protein>
<dbReference type="RefSeq" id="WP_256304696.1">
    <property type="nucleotide sequence ID" value="NZ_JANFYS010000035.1"/>
</dbReference>
<comment type="caution">
    <text evidence="3">The sequence shown here is derived from an EMBL/GenBank/DDBJ whole genome shotgun (WGS) entry which is preliminary data.</text>
</comment>
<dbReference type="CDD" id="cd08770">
    <property type="entry name" value="DAP_dppA_3"/>
    <property type="match status" value="1"/>
</dbReference>
<keyword evidence="2" id="KW-0479">Metal-binding</keyword>
<dbReference type="EMBL" id="JANFYS010000035">
    <property type="protein sequence ID" value="MCQ4771546.1"/>
    <property type="molecule type" value="Genomic_DNA"/>
</dbReference>
<feature type="binding site" evidence="2">
    <location>
        <position position="8"/>
    </location>
    <ligand>
        <name>Zn(2+)</name>
        <dbReference type="ChEBI" id="CHEBI:29105"/>
        <label>1</label>
    </ligand>
</feature>
<dbReference type="SUPFAM" id="SSF63992">
    <property type="entry name" value="Dipeptide transport protein"/>
    <property type="match status" value="1"/>
</dbReference>
<feature type="binding site" evidence="2">
    <location>
        <position position="61"/>
    </location>
    <ligand>
        <name>Zn(2+)</name>
        <dbReference type="ChEBI" id="CHEBI:29105"/>
        <label>2</label>
    </ligand>
</feature>
<feature type="binding site" evidence="2">
    <location>
        <position position="10"/>
    </location>
    <ligand>
        <name>Zn(2+)</name>
        <dbReference type="ChEBI" id="CHEBI:29105"/>
        <label>1</label>
    </ligand>
</feature>
<organism evidence="3 4">
    <name type="scientific">Intestinimonas massiliensis</name>
    <name type="common">ex Afouda et al. 2020</name>
    <dbReference type="NCBI Taxonomy" id="1673721"/>
    <lineage>
        <taxon>Bacteria</taxon>
        <taxon>Bacillati</taxon>
        <taxon>Bacillota</taxon>
        <taxon>Clostridia</taxon>
        <taxon>Eubacteriales</taxon>
        <taxon>Intestinimonas</taxon>
    </lineage>
</organism>
<dbReference type="InterPro" id="IPR007035">
    <property type="entry name" value="Peptidase_M55"/>
</dbReference>
<dbReference type="InterPro" id="IPR027476">
    <property type="entry name" value="DppA_N"/>
</dbReference>
<accession>A0AAW5JN77</accession>
<dbReference type="Gene3D" id="3.30.1360.130">
    <property type="entry name" value="Dipeptide transport protein"/>
    <property type="match status" value="1"/>
</dbReference>
<dbReference type="Pfam" id="PF04951">
    <property type="entry name" value="Peptidase_M55"/>
    <property type="match status" value="1"/>
</dbReference>
<evidence type="ECO:0000313" key="3">
    <source>
        <dbReference type="EMBL" id="MCQ4771546.1"/>
    </source>
</evidence>
<dbReference type="Proteomes" id="UP001204562">
    <property type="component" value="Unassembled WGS sequence"/>
</dbReference>
<name>A0AAW5JN77_9FIRM</name>